<organism evidence="8 9">
    <name type="scientific">Shewanella nanhaiensis</name>
    <dbReference type="NCBI Taxonomy" id="2864872"/>
    <lineage>
        <taxon>Bacteria</taxon>
        <taxon>Pseudomonadati</taxon>
        <taxon>Pseudomonadota</taxon>
        <taxon>Gammaproteobacteria</taxon>
        <taxon>Alteromonadales</taxon>
        <taxon>Shewanellaceae</taxon>
        <taxon>Shewanella</taxon>
    </lineage>
</organism>
<evidence type="ECO:0000313" key="9">
    <source>
        <dbReference type="Proteomes" id="UP001195963"/>
    </source>
</evidence>
<feature type="domain" description="RNA polymerase sigma-70 region 2" evidence="6">
    <location>
        <begin position="8"/>
        <end position="73"/>
    </location>
</feature>
<dbReference type="NCBIfam" id="TIGR02959">
    <property type="entry name" value="SigZ"/>
    <property type="match status" value="1"/>
</dbReference>
<proteinExistence type="inferred from homology"/>
<comment type="similarity">
    <text evidence="1">Belongs to the sigma-70 factor family. ECF subfamily.</text>
</comment>
<dbReference type="Gene3D" id="1.10.1740.10">
    <property type="match status" value="1"/>
</dbReference>
<dbReference type="InterPro" id="IPR007627">
    <property type="entry name" value="RNA_pol_sigma70_r2"/>
</dbReference>
<evidence type="ECO:0000313" key="8">
    <source>
        <dbReference type="EMBL" id="MBW8183541.1"/>
    </source>
</evidence>
<evidence type="ECO:0000259" key="7">
    <source>
        <dbReference type="Pfam" id="PF08281"/>
    </source>
</evidence>
<keyword evidence="2" id="KW-0805">Transcription regulation</keyword>
<keyword evidence="9" id="KW-1185">Reference proteome</keyword>
<keyword evidence="3" id="KW-0731">Sigma factor</keyword>
<dbReference type="Gene3D" id="1.10.10.10">
    <property type="entry name" value="Winged helix-like DNA-binding domain superfamily/Winged helix DNA-binding domain"/>
    <property type="match status" value="1"/>
</dbReference>
<keyword evidence="4" id="KW-0804">Transcription</keyword>
<dbReference type="InterPro" id="IPR014284">
    <property type="entry name" value="RNA_pol_sigma-70_dom"/>
</dbReference>
<dbReference type="SUPFAM" id="SSF88659">
    <property type="entry name" value="Sigma3 and sigma4 domains of RNA polymerase sigma factors"/>
    <property type="match status" value="1"/>
</dbReference>
<dbReference type="NCBIfam" id="TIGR02937">
    <property type="entry name" value="sigma70-ECF"/>
    <property type="match status" value="1"/>
</dbReference>
<dbReference type="EMBL" id="JAHZST010000004">
    <property type="protein sequence ID" value="MBW8183541.1"/>
    <property type="molecule type" value="Genomic_DNA"/>
</dbReference>
<dbReference type="NCBIfam" id="NF007215">
    <property type="entry name" value="PRK09637.1"/>
    <property type="match status" value="1"/>
</dbReference>
<dbReference type="InterPro" id="IPR036388">
    <property type="entry name" value="WH-like_DNA-bd_sf"/>
</dbReference>
<dbReference type="RefSeq" id="WP_220109154.1">
    <property type="nucleotide sequence ID" value="NZ_JAHZST010000004.1"/>
</dbReference>
<dbReference type="PANTHER" id="PTHR43133:SF62">
    <property type="entry name" value="RNA POLYMERASE SIGMA FACTOR SIGZ"/>
    <property type="match status" value="1"/>
</dbReference>
<accession>A0ABS7E304</accession>
<evidence type="ECO:0000256" key="1">
    <source>
        <dbReference type="ARBA" id="ARBA00010641"/>
    </source>
</evidence>
<dbReference type="InterPro" id="IPR014304">
    <property type="entry name" value="RNA_pol_sigma-Z"/>
</dbReference>
<name>A0ABS7E304_9GAMM</name>
<dbReference type="SUPFAM" id="SSF88946">
    <property type="entry name" value="Sigma2 domain of RNA polymerase sigma factors"/>
    <property type="match status" value="1"/>
</dbReference>
<reference evidence="8 9" key="1">
    <citation type="submission" date="2021-07" db="EMBL/GenBank/DDBJ databases">
        <title>Shewanella sp. nov, isolated from SCS.</title>
        <authorList>
            <person name="Cao W.R."/>
        </authorList>
    </citation>
    <scope>NUCLEOTIDE SEQUENCE [LARGE SCALE GENOMIC DNA]</scope>
    <source>
        <strain evidence="8 9">NR704-98</strain>
    </source>
</reference>
<evidence type="ECO:0000256" key="2">
    <source>
        <dbReference type="ARBA" id="ARBA00023015"/>
    </source>
</evidence>
<dbReference type="InterPro" id="IPR013325">
    <property type="entry name" value="RNA_pol_sigma_r2"/>
</dbReference>
<dbReference type="Pfam" id="PF08281">
    <property type="entry name" value="Sigma70_r4_2"/>
    <property type="match status" value="1"/>
</dbReference>
<evidence type="ECO:0000259" key="6">
    <source>
        <dbReference type="Pfam" id="PF04542"/>
    </source>
</evidence>
<dbReference type="Pfam" id="PF04542">
    <property type="entry name" value="Sigma70_r2"/>
    <property type="match status" value="1"/>
</dbReference>
<feature type="domain" description="RNA polymerase sigma factor 70 region 4 type 2" evidence="7">
    <location>
        <begin position="102"/>
        <end position="149"/>
    </location>
</feature>
<dbReference type="InterPro" id="IPR013249">
    <property type="entry name" value="RNA_pol_sigma70_r4_t2"/>
</dbReference>
<dbReference type="Proteomes" id="UP001195963">
    <property type="component" value="Unassembled WGS sequence"/>
</dbReference>
<dbReference type="PANTHER" id="PTHR43133">
    <property type="entry name" value="RNA POLYMERASE ECF-TYPE SIGMA FACTO"/>
    <property type="match status" value="1"/>
</dbReference>
<dbReference type="InterPro" id="IPR039425">
    <property type="entry name" value="RNA_pol_sigma-70-like"/>
</dbReference>
<gene>
    <name evidence="8" type="primary">sigZ</name>
    <name evidence="8" type="ORF">K0625_07655</name>
</gene>
<sequence>MNVEKVWSEYQTSLKAFLHKNVSNIDDVDDLLQEILIKTYKNLATVHDSKKIKSWLFQIAHHTIIDFYRQRGKERDIAPNDLWYNKPEKEMLEQLSQCIAPFISRLPKEDAAILTAVEIEGTSQKAYAEKLGIKYSTLKSRVQKSRKQLHSLFNECCEFSIDKQGNIIDFQSKKSNCTNC</sequence>
<dbReference type="InterPro" id="IPR013324">
    <property type="entry name" value="RNA_pol_sigma_r3/r4-like"/>
</dbReference>
<evidence type="ECO:0000256" key="4">
    <source>
        <dbReference type="ARBA" id="ARBA00023163"/>
    </source>
</evidence>
<evidence type="ECO:0000256" key="3">
    <source>
        <dbReference type="ARBA" id="ARBA00023082"/>
    </source>
</evidence>
<evidence type="ECO:0000256" key="5">
    <source>
        <dbReference type="NCBIfam" id="TIGR02959"/>
    </source>
</evidence>
<comment type="caution">
    <text evidence="8">The sequence shown here is derived from an EMBL/GenBank/DDBJ whole genome shotgun (WGS) entry which is preliminary data.</text>
</comment>
<protein>
    <recommendedName>
        <fullName evidence="5">RNA polymerase sigma factor SigZ</fullName>
    </recommendedName>
</protein>